<protein>
    <submittedName>
        <fullName evidence="7">Cytochrome c oxidase assembly protein</fullName>
    </submittedName>
</protein>
<reference evidence="7 8" key="1">
    <citation type="submission" date="2023-09" db="EMBL/GenBank/DDBJ databases">
        <authorList>
            <person name="Rey-Velasco X."/>
        </authorList>
    </citation>
    <scope>NUCLEOTIDE SEQUENCE [LARGE SCALE GENOMIC DNA]</scope>
    <source>
        <strain evidence="7 8">F394</strain>
    </source>
</reference>
<feature type="transmembrane region" description="Helical" evidence="6">
    <location>
        <begin position="115"/>
        <end position="135"/>
    </location>
</feature>
<keyword evidence="5 6" id="KW-0472">Membrane</keyword>
<feature type="transmembrane region" description="Helical" evidence="6">
    <location>
        <begin position="74"/>
        <end position="94"/>
    </location>
</feature>
<evidence type="ECO:0000256" key="4">
    <source>
        <dbReference type="ARBA" id="ARBA00022989"/>
    </source>
</evidence>
<evidence type="ECO:0000313" key="7">
    <source>
        <dbReference type="EMBL" id="MDT0632434.1"/>
    </source>
</evidence>
<comment type="caution">
    <text evidence="7">The sequence shown here is derived from an EMBL/GenBank/DDBJ whole genome shotgun (WGS) entry which is preliminary data.</text>
</comment>
<feature type="transmembrane region" description="Helical" evidence="6">
    <location>
        <begin position="222"/>
        <end position="240"/>
    </location>
</feature>
<dbReference type="Proteomes" id="UP001267426">
    <property type="component" value="Unassembled WGS sequence"/>
</dbReference>
<dbReference type="EMBL" id="JAVRHT010000028">
    <property type="protein sequence ID" value="MDT0632434.1"/>
    <property type="molecule type" value="Genomic_DNA"/>
</dbReference>
<comment type="subcellular location">
    <subcellularLocation>
        <location evidence="1">Cell membrane</location>
        <topology evidence="1">Multi-pass membrane protein</topology>
    </subcellularLocation>
</comment>
<dbReference type="RefSeq" id="WP_311664311.1">
    <property type="nucleotide sequence ID" value="NZ_JAVRHT010000028.1"/>
</dbReference>
<dbReference type="InterPro" id="IPR019108">
    <property type="entry name" value="Caa3_assmbl_CtaG-rel"/>
</dbReference>
<accession>A0ABU3BT19</accession>
<name>A0ABU3BT19_9BACT</name>
<feature type="transmembrane region" description="Helical" evidence="6">
    <location>
        <begin position="180"/>
        <end position="202"/>
    </location>
</feature>
<proteinExistence type="predicted"/>
<keyword evidence="8" id="KW-1185">Reference proteome</keyword>
<evidence type="ECO:0000256" key="3">
    <source>
        <dbReference type="ARBA" id="ARBA00022692"/>
    </source>
</evidence>
<keyword evidence="3 6" id="KW-0812">Transmembrane</keyword>
<feature type="transmembrane region" description="Helical" evidence="6">
    <location>
        <begin position="35"/>
        <end position="54"/>
    </location>
</feature>
<keyword evidence="2" id="KW-1003">Cell membrane</keyword>
<feature type="transmembrane region" description="Helical" evidence="6">
    <location>
        <begin position="147"/>
        <end position="168"/>
    </location>
</feature>
<feature type="transmembrane region" description="Helical" evidence="6">
    <location>
        <begin position="6"/>
        <end position="23"/>
    </location>
</feature>
<evidence type="ECO:0000256" key="1">
    <source>
        <dbReference type="ARBA" id="ARBA00004651"/>
    </source>
</evidence>
<evidence type="ECO:0000313" key="8">
    <source>
        <dbReference type="Proteomes" id="UP001267426"/>
    </source>
</evidence>
<evidence type="ECO:0000256" key="5">
    <source>
        <dbReference type="ARBA" id="ARBA00023136"/>
    </source>
</evidence>
<dbReference type="Pfam" id="PF09678">
    <property type="entry name" value="Caa3_CtaG"/>
    <property type="match status" value="1"/>
</dbReference>
<gene>
    <name evidence="7" type="ORF">RM540_11800</name>
</gene>
<keyword evidence="4 6" id="KW-1133">Transmembrane helix</keyword>
<sequence length="275" mass="28098">MDHAPSPAPLLALAAVLMAYLAAARAQRRAGRRWAGGRTAAFAGGVALLALAAAPPLAAWAHGDLRGHMVQHVLVGMLAPLGLVLGAPVALALRTLPVPAARRVTRFLRGRVVRVVSHPATAAVLNVGGMAVLYLTPLYAATLHAPALHALVHLHVLAAGVLFTWAVLAGPDPAPHPAPLATRLGVLTLAIAAHAVLGKLMYGYGWPCGVAGAAEVQAAAQVMYYGGDLAEGLLLVALFARWYRAGRTAGGGAAAGGGVAARARRAPQDLRRVRG</sequence>
<evidence type="ECO:0000256" key="2">
    <source>
        <dbReference type="ARBA" id="ARBA00022475"/>
    </source>
</evidence>
<organism evidence="7 8">
    <name type="scientific">Rubrivirga litoralis</name>
    <dbReference type="NCBI Taxonomy" id="3075598"/>
    <lineage>
        <taxon>Bacteria</taxon>
        <taxon>Pseudomonadati</taxon>
        <taxon>Rhodothermota</taxon>
        <taxon>Rhodothermia</taxon>
        <taxon>Rhodothermales</taxon>
        <taxon>Rubricoccaceae</taxon>
        <taxon>Rubrivirga</taxon>
    </lineage>
</organism>
<evidence type="ECO:0000256" key="6">
    <source>
        <dbReference type="SAM" id="Phobius"/>
    </source>
</evidence>